<evidence type="ECO:0000313" key="3">
    <source>
        <dbReference type="Proteomes" id="UP001646157"/>
    </source>
</evidence>
<keyword evidence="3" id="KW-1185">Reference proteome</keyword>
<name>A0ABS2NCQ8_9BACI</name>
<dbReference type="SUPFAM" id="SSF53955">
    <property type="entry name" value="Lysozyme-like"/>
    <property type="match status" value="1"/>
</dbReference>
<feature type="domain" description="CwlT-like lysozyme" evidence="1">
    <location>
        <begin position="30"/>
        <end position="66"/>
    </location>
</feature>
<dbReference type="InterPro" id="IPR047194">
    <property type="entry name" value="CwlT-like_lysozyme"/>
</dbReference>
<protein>
    <recommendedName>
        <fullName evidence="1">CwlT-like lysozyme domain-containing protein</fullName>
    </recommendedName>
</protein>
<evidence type="ECO:0000313" key="2">
    <source>
        <dbReference type="EMBL" id="MBM7585646.1"/>
    </source>
</evidence>
<evidence type="ECO:0000259" key="1">
    <source>
        <dbReference type="Pfam" id="PF13702"/>
    </source>
</evidence>
<dbReference type="InterPro" id="IPR023346">
    <property type="entry name" value="Lysozyme-like_dom_sf"/>
</dbReference>
<dbReference type="Proteomes" id="UP001646157">
    <property type="component" value="Unassembled WGS sequence"/>
</dbReference>
<accession>A0ABS2NCQ8</accession>
<reference evidence="2 3" key="1">
    <citation type="submission" date="2021-01" db="EMBL/GenBank/DDBJ databases">
        <title>Genomic Encyclopedia of Type Strains, Phase IV (KMG-IV): sequencing the most valuable type-strain genomes for metagenomic binning, comparative biology and taxonomic classification.</title>
        <authorList>
            <person name="Goeker M."/>
        </authorList>
    </citation>
    <scope>NUCLEOTIDE SEQUENCE [LARGE SCALE GENOMIC DNA]</scope>
    <source>
        <strain evidence="2 3">DSM 24834</strain>
    </source>
</reference>
<gene>
    <name evidence="2" type="ORF">JOC86_002188</name>
</gene>
<dbReference type="EMBL" id="JAFBDZ010000002">
    <property type="protein sequence ID" value="MBM7585646.1"/>
    <property type="molecule type" value="Genomic_DNA"/>
</dbReference>
<proteinExistence type="predicted"/>
<dbReference type="Pfam" id="PF13702">
    <property type="entry name" value="Lysozyme_like"/>
    <property type="match status" value="1"/>
</dbReference>
<organism evidence="2 3">
    <name type="scientific">Rossellomorea pakistanensis</name>
    <dbReference type="NCBI Taxonomy" id="992288"/>
    <lineage>
        <taxon>Bacteria</taxon>
        <taxon>Bacillati</taxon>
        <taxon>Bacillota</taxon>
        <taxon>Bacilli</taxon>
        <taxon>Bacillales</taxon>
        <taxon>Bacillaceae</taxon>
        <taxon>Rossellomorea</taxon>
    </lineage>
</organism>
<sequence length="67" mass="7127">MFVSISLGGTNQFESGMSGEGAGGTAQVSAEVLRYKPLIRKYAEEYGVGEYVGLIMALIQQESGGRH</sequence>
<dbReference type="Gene3D" id="1.10.530.10">
    <property type="match status" value="1"/>
</dbReference>
<comment type="caution">
    <text evidence="2">The sequence shown here is derived from an EMBL/GenBank/DDBJ whole genome shotgun (WGS) entry which is preliminary data.</text>
</comment>